<dbReference type="KEGG" id="ntr:B0W44_11245"/>
<evidence type="ECO:0000256" key="2">
    <source>
        <dbReference type="ARBA" id="ARBA00022475"/>
    </source>
</evidence>
<evidence type="ECO:0000256" key="6">
    <source>
        <dbReference type="RuleBase" id="RU366058"/>
    </source>
</evidence>
<accession>A0A1U9K884</accession>
<evidence type="ECO:0000313" key="9">
    <source>
        <dbReference type="Proteomes" id="UP000188603"/>
    </source>
</evidence>
<keyword evidence="2 6" id="KW-1003">Cell membrane</keyword>
<comment type="similarity">
    <text evidence="6">Belongs to the TVP38/TMEM64 family.</text>
</comment>
<feature type="transmembrane region" description="Helical" evidence="6">
    <location>
        <begin position="142"/>
        <end position="164"/>
    </location>
</feature>
<feature type="transmembrane region" description="Helical" evidence="6">
    <location>
        <begin position="35"/>
        <end position="55"/>
    </location>
</feature>
<comment type="subcellular location">
    <subcellularLocation>
        <location evidence="1 6">Cell membrane</location>
        <topology evidence="1 6">Multi-pass membrane protein</topology>
    </subcellularLocation>
</comment>
<dbReference type="InterPro" id="IPR032816">
    <property type="entry name" value="VTT_dom"/>
</dbReference>
<dbReference type="AlphaFoldDB" id="A0A1U9K884"/>
<proteinExistence type="inferred from homology"/>
<gene>
    <name evidence="8" type="ORF">B0W44_11245</name>
</gene>
<feature type="transmembrane region" description="Helical" evidence="6">
    <location>
        <begin position="176"/>
        <end position="194"/>
    </location>
</feature>
<evidence type="ECO:0000313" key="8">
    <source>
        <dbReference type="EMBL" id="AQS56254.1"/>
    </source>
</evidence>
<evidence type="ECO:0000259" key="7">
    <source>
        <dbReference type="Pfam" id="PF09335"/>
    </source>
</evidence>
<sequence>MEWNTIWAVVEDFFSAEHLLYLLEEYRDLGPLPGILLPMIEALMPFLPLVVIIAGNAAAYGFWFGFLFSWIGAVFGSLIVFLIFRRLARQRVMGFISRHPKVLSMLDWFERHGFGMIFLLLCFPFTPSSLINVVAGLSKINVLTFSLAVILGKMVMISVVAFVGHDIVSLVRQPEQLVVLLVAMAILWMIGKYIEMRLTKRRVSPDTRQENS</sequence>
<evidence type="ECO:0000256" key="4">
    <source>
        <dbReference type="ARBA" id="ARBA00022989"/>
    </source>
</evidence>
<feature type="domain" description="VTT" evidence="7">
    <location>
        <begin position="48"/>
        <end position="165"/>
    </location>
</feature>
<dbReference type="RefSeq" id="WP_077720112.1">
    <property type="nucleotide sequence ID" value="NZ_CP019699.1"/>
</dbReference>
<keyword evidence="3 6" id="KW-0812">Transmembrane</keyword>
<keyword evidence="5 6" id="KW-0472">Membrane</keyword>
<keyword evidence="9" id="KW-1185">Reference proteome</keyword>
<dbReference type="Pfam" id="PF09335">
    <property type="entry name" value="VTT_dom"/>
    <property type="match status" value="1"/>
</dbReference>
<evidence type="ECO:0000256" key="3">
    <source>
        <dbReference type="ARBA" id="ARBA00022692"/>
    </source>
</evidence>
<reference evidence="8 9" key="1">
    <citation type="journal article" date="2015" name="Int. J. Syst. Evol. Microbiol.">
        <title>Novibacillus thermophilus gen. nov., sp. nov., a Gram-staining-negative and moderately thermophilic member of the family Thermoactinomycetaceae.</title>
        <authorList>
            <person name="Yang G."/>
            <person name="Chen J."/>
            <person name="Zhou S."/>
        </authorList>
    </citation>
    <scope>NUCLEOTIDE SEQUENCE [LARGE SCALE GENOMIC DNA]</scope>
    <source>
        <strain evidence="8 9">SG-1</strain>
    </source>
</reference>
<name>A0A1U9K884_9BACL</name>
<dbReference type="Proteomes" id="UP000188603">
    <property type="component" value="Chromosome"/>
</dbReference>
<protein>
    <recommendedName>
        <fullName evidence="6">TVP38/TMEM64 family membrane protein</fullName>
    </recommendedName>
</protein>
<dbReference type="EMBL" id="CP019699">
    <property type="protein sequence ID" value="AQS56254.1"/>
    <property type="molecule type" value="Genomic_DNA"/>
</dbReference>
<organism evidence="8 9">
    <name type="scientific">Novibacillus thermophilus</name>
    <dbReference type="NCBI Taxonomy" id="1471761"/>
    <lineage>
        <taxon>Bacteria</taxon>
        <taxon>Bacillati</taxon>
        <taxon>Bacillota</taxon>
        <taxon>Bacilli</taxon>
        <taxon>Bacillales</taxon>
        <taxon>Thermoactinomycetaceae</taxon>
        <taxon>Novibacillus</taxon>
    </lineage>
</organism>
<dbReference type="OrthoDB" id="1651121at2"/>
<dbReference type="STRING" id="1471761.B0W44_11245"/>
<dbReference type="PANTHER" id="PTHR12677">
    <property type="entry name" value="GOLGI APPARATUS MEMBRANE PROTEIN TVP38-RELATED"/>
    <property type="match status" value="1"/>
</dbReference>
<dbReference type="GO" id="GO:0005886">
    <property type="term" value="C:plasma membrane"/>
    <property type="evidence" value="ECO:0007669"/>
    <property type="project" value="UniProtKB-SubCell"/>
</dbReference>
<evidence type="ECO:0000256" key="1">
    <source>
        <dbReference type="ARBA" id="ARBA00004651"/>
    </source>
</evidence>
<dbReference type="InterPro" id="IPR015414">
    <property type="entry name" value="TMEM64"/>
</dbReference>
<evidence type="ECO:0000256" key="5">
    <source>
        <dbReference type="ARBA" id="ARBA00023136"/>
    </source>
</evidence>
<dbReference type="PANTHER" id="PTHR12677:SF55">
    <property type="entry name" value="UNDECAPRENYL PHOSPHATE TRANSPORTER SAOUHSC_00901-RELATED"/>
    <property type="match status" value="1"/>
</dbReference>
<keyword evidence="4 6" id="KW-1133">Transmembrane helix</keyword>
<feature type="transmembrane region" description="Helical" evidence="6">
    <location>
        <begin position="62"/>
        <end position="84"/>
    </location>
</feature>
<feature type="transmembrane region" description="Helical" evidence="6">
    <location>
        <begin position="113"/>
        <end position="135"/>
    </location>
</feature>